<sequence length="79" mass="8978">MTQSSLASLGDFNGDNLDVSDHYQQSFLQIQRWLPFDFSLFVRYYVAGALKEKAAITEDTLRQLLSQFGVHLANPNLPE</sequence>
<accession>A0ABW9U436</accession>
<keyword evidence="2" id="KW-1185">Reference proteome</keyword>
<dbReference type="RefSeq" id="WP_181646661.1">
    <property type="nucleotide sequence ID" value="NZ_WSEM01000001.1"/>
</dbReference>
<dbReference type="EMBL" id="WSEM01000001">
    <property type="protein sequence ID" value="MVQ33070.1"/>
    <property type="molecule type" value="Genomic_DNA"/>
</dbReference>
<proteinExistence type="predicted"/>
<evidence type="ECO:0000313" key="1">
    <source>
        <dbReference type="EMBL" id="MVQ33070.1"/>
    </source>
</evidence>
<comment type="caution">
    <text evidence="1">The sequence shown here is derived from an EMBL/GenBank/DDBJ whole genome shotgun (WGS) entry which is preliminary data.</text>
</comment>
<organism evidence="1 2">
    <name type="scientific">Paenibacillus anseongense</name>
    <dbReference type="NCBI Taxonomy" id="2682845"/>
    <lineage>
        <taxon>Bacteria</taxon>
        <taxon>Bacillati</taxon>
        <taxon>Bacillota</taxon>
        <taxon>Bacilli</taxon>
        <taxon>Bacillales</taxon>
        <taxon>Paenibacillaceae</taxon>
        <taxon>Paenibacillus</taxon>
    </lineage>
</organism>
<name>A0ABW9U436_9BACL</name>
<reference evidence="1 2" key="1">
    <citation type="submission" date="2019-12" db="EMBL/GenBank/DDBJ databases">
        <authorList>
            <person name="Huq M.A."/>
        </authorList>
    </citation>
    <scope>NUCLEOTIDE SEQUENCE [LARGE SCALE GENOMIC DNA]</scope>
    <source>
        <strain evidence="1 2">MAH-34</strain>
    </source>
</reference>
<dbReference type="Proteomes" id="UP000467637">
    <property type="component" value="Unassembled WGS sequence"/>
</dbReference>
<protein>
    <submittedName>
        <fullName evidence="1">Uncharacterized protein</fullName>
    </submittedName>
</protein>
<evidence type="ECO:0000313" key="2">
    <source>
        <dbReference type="Proteomes" id="UP000467637"/>
    </source>
</evidence>
<gene>
    <name evidence="1" type="ORF">GON05_00245</name>
</gene>